<comment type="caution">
    <text evidence="11">The sequence shown here is derived from an EMBL/GenBank/DDBJ whole genome shotgun (WGS) entry which is preliminary data.</text>
</comment>
<dbReference type="Gene3D" id="3.40.50.300">
    <property type="entry name" value="P-loop containing nucleotide triphosphate hydrolases"/>
    <property type="match status" value="1"/>
</dbReference>
<feature type="transmembrane region" description="Helical" evidence="9">
    <location>
        <begin position="5"/>
        <end position="23"/>
    </location>
</feature>
<feature type="transmembrane region" description="Helical" evidence="9">
    <location>
        <begin position="256"/>
        <end position="273"/>
    </location>
</feature>
<dbReference type="InterPro" id="IPR001851">
    <property type="entry name" value="ABC_transp_permease"/>
</dbReference>
<organism evidence="11 12">
    <name type="scientific">Caenimonas terrae</name>
    <dbReference type="NCBI Taxonomy" id="696074"/>
    <lineage>
        <taxon>Bacteria</taxon>
        <taxon>Pseudomonadati</taxon>
        <taxon>Pseudomonadota</taxon>
        <taxon>Betaproteobacteria</taxon>
        <taxon>Burkholderiales</taxon>
        <taxon>Comamonadaceae</taxon>
        <taxon>Caenimonas</taxon>
    </lineage>
</organism>
<keyword evidence="5" id="KW-0547">Nucleotide-binding</keyword>
<dbReference type="PANTHER" id="PTHR45772:SF7">
    <property type="entry name" value="AMINO ACID ABC TRANSPORTER ATP-BINDING PROTEIN"/>
    <property type="match status" value="1"/>
</dbReference>
<keyword evidence="7 9" id="KW-1133">Transmembrane helix</keyword>
<keyword evidence="3" id="KW-1003">Cell membrane</keyword>
<dbReference type="Pfam" id="PF12399">
    <property type="entry name" value="BCA_ABC_TP_C"/>
    <property type="match status" value="1"/>
</dbReference>
<dbReference type="InterPro" id="IPR043428">
    <property type="entry name" value="LivM-like"/>
</dbReference>
<evidence type="ECO:0000256" key="1">
    <source>
        <dbReference type="ARBA" id="ARBA00004651"/>
    </source>
</evidence>
<evidence type="ECO:0000256" key="4">
    <source>
        <dbReference type="ARBA" id="ARBA00022692"/>
    </source>
</evidence>
<dbReference type="SUPFAM" id="SSF52540">
    <property type="entry name" value="P-loop containing nucleoside triphosphate hydrolases"/>
    <property type="match status" value="1"/>
</dbReference>
<evidence type="ECO:0000256" key="5">
    <source>
        <dbReference type="ARBA" id="ARBA00022741"/>
    </source>
</evidence>
<dbReference type="EMBL" id="JBHSMF010000002">
    <property type="protein sequence ID" value="MFC5496031.1"/>
    <property type="molecule type" value="Genomic_DNA"/>
</dbReference>
<feature type="transmembrane region" description="Helical" evidence="9">
    <location>
        <begin position="80"/>
        <end position="105"/>
    </location>
</feature>
<dbReference type="InterPro" id="IPR003593">
    <property type="entry name" value="AAA+_ATPase"/>
</dbReference>
<reference evidence="12" key="1">
    <citation type="journal article" date="2019" name="Int. J. Syst. Evol. Microbiol.">
        <title>The Global Catalogue of Microorganisms (GCM) 10K type strain sequencing project: providing services to taxonomists for standard genome sequencing and annotation.</title>
        <authorList>
            <consortium name="The Broad Institute Genomics Platform"/>
            <consortium name="The Broad Institute Genome Sequencing Center for Infectious Disease"/>
            <person name="Wu L."/>
            <person name="Ma J."/>
        </authorList>
    </citation>
    <scope>NUCLEOTIDE SEQUENCE [LARGE SCALE GENOMIC DNA]</scope>
    <source>
        <strain evidence="12">CCUG 57401</strain>
    </source>
</reference>
<dbReference type="CDD" id="cd06581">
    <property type="entry name" value="TM_PBP1_LivM_like"/>
    <property type="match status" value="1"/>
</dbReference>
<feature type="transmembrane region" description="Helical" evidence="9">
    <location>
        <begin position="112"/>
        <end position="133"/>
    </location>
</feature>
<dbReference type="PROSITE" id="PS50893">
    <property type="entry name" value="ABC_TRANSPORTER_2"/>
    <property type="match status" value="1"/>
</dbReference>
<proteinExistence type="predicted"/>
<dbReference type="InterPro" id="IPR032823">
    <property type="entry name" value="BCA_ABC_TP_C"/>
</dbReference>
<feature type="transmembrane region" description="Helical" evidence="9">
    <location>
        <begin position="285"/>
        <end position="306"/>
    </location>
</feature>
<feature type="transmembrane region" description="Helical" evidence="9">
    <location>
        <begin position="29"/>
        <end position="47"/>
    </location>
</feature>
<dbReference type="GO" id="GO:0005524">
    <property type="term" value="F:ATP binding"/>
    <property type="evidence" value="ECO:0007669"/>
    <property type="project" value="UniProtKB-KW"/>
</dbReference>
<dbReference type="Pfam" id="PF02653">
    <property type="entry name" value="BPD_transp_2"/>
    <property type="match status" value="1"/>
</dbReference>
<evidence type="ECO:0000313" key="12">
    <source>
        <dbReference type="Proteomes" id="UP001596037"/>
    </source>
</evidence>
<evidence type="ECO:0000259" key="10">
    <source>
        <dbReference type="PROSITE" id="PS50893"/>
    </source>
</evidence>
<keyword evidence="8 9" id="KW-0472">Membrane</keyword>
<evidence type="ECO:0000256" key="6">
    <source>
        <dbReference type="ARBA" id="ARBA00022840"/>
    </source>
</evidence>
<keyword evidence="2" id="KW-0813">Transport</keyword>
<keyword evidence="4 9" id="KW-0812">Transmembrane</keyword>
<keyword evidence="6 11" id="KW-0067">ATP-binding</keyword>
<evidence type="ECO:0000256" key="2">
    <source>
        <dbReference type="ARBA" id="ARBA00022448"/>
    </source>
</evidence>
<dbReference type="RefSeq" id="WP_376848065.1">
    <property type="nucleotide sequence ID" value="NZ_JBHSMF010000002.1"/>
</dbReference>
<protein>
    <submittedName>
        <fullName evidence="11">ATP-binding cassette domain-containing protein</fullName>
    </submittedName>
</protein>
<sequence length="575" mass="60310">MNKTVIGIVAAGAMLASIPWLGLPSFYESFLYLVCHWMILALSWNILSGYSGYFSFGHGAFFGIGMYTTAGLAANLDVPFLWTLPAAAAMAALLGVALGAVVFRVKAVRGELFALLTLAVTFVVGTVVLNTRIDGGPGVYLNSVAIPMIGPTASSSIYLMALAGAVATLIISYKVQRSKLGIGLFAIHDDEDVAEVMGVPTFRYKLAAFALSCALAGLAGGIHALFVSYVTAGETFNITVPLTVVLMSVLGGTRHWAGPAVGAAAITGLIYLFTAGDHAVAGKAAVGAILVVVILFLPNGILGALLKRRAGRKSVPPAPATEPEAPIVRAPAGGRPLLEVRDLSKAFKGVQALDGVSLEVREGEILGLLGPNGSGKSTFINVVSGHYPVSGGEIIFGGRPLQGLPAHRIAQAGIARTYQIPRPFGHMSVLQNVSMVAMFGSAALGPEQATREAWKWLEFTGLQDRADALPDDLNLHQRKFLELARALAARPRLVLLDEVLSGLTPGEINDAIDLIRKIRERGSTIVFVEHVMRAVMALTDRIAVLNHGKLIAQGPAAEVMANADVVSAYLGTGHA</sequence>
<gene>
    <name evidence="11" type="ORF">ACFPOE_00665</name>
</gene>
<feature type="domain" description="ABC transporter" evidence="10">
    <location>
        <begin position="338"/>
        <end position="572"/>
    </location>
</feature>
<name>A0ABW0N7R9_9BURK</name>
<comment type="subcellular location">
    <subcellularLocation>
        <location evidence="1">Cell membrane</location>
        <topology evidence="1">Multi-pass membrane protein</topology>
    </subcellularLocation>
</comment>
<evidence type="ECO:0000256" key="9">
    <source>
        <dbReference type="SAM" id="Phobius"/>
    </source>
</evidence>
<feature type="transmembrane region" description="Helical" evidence="9">
    <location>
        <begin position="153"/>
        <end position="173"/>
    </location>
</feature>
<dbReference type="PANTHER" id="PTHR45772">
    <property type="entry name" value="CONSERVED COMPONENT OF ABC TRANSPORTER FOR NATURAL AMINO ACIDS-RELATED"/>
    <property type="match status" value="1"/>
</dbReference>
<dbReference type="CDD" id="cd03219">
    <property type="entry name" value="ABC_Mj1267_LivG_branched"/>
    <property type="match status" value="1"/>
</dbReference>
<evidence type="ECO:0000256" key="3">
    <source>
        <dbReference type="ARBA" id="ARBA00022475"/>
    </source>
</evidence>
<dbReference type="SMART" id="SM00382">
    <property type="entry name" value="AAA"/>
    <property type="match status" value="1"/>
</dbReference>
<feature type="transmembrane region" description="Helical" evidence="9">
    <location>
        <begin position="54"/>
        <end position="74"/>
    </location>
</feature>
<accession>A0ABW0N7R9</accession>
<dbReference type="InterPro" id="IPR051120">
    <property type="entry name" value="ABC_AA/LPS_Transport"/>
</dbReference>
<feature type="transmembrane region" description="Helical" evidence="9">
    <location>
        <begin position="206"/>
        <end position="229"/>
    </location>
</feature>
<dbReference type="Pfam" id="PF00005">
    <property type="entry name" value="ABC_tran"/>
    <property type="match status" value="1"/>
</dbReference>
<feature type="transmembrane region" description="Helical" evidence="9">
    <location>
        <begin position="235"/>
        <end position="251"/>
    </location>
</feature>
<evidence type="ECO:0000256" key="8">
    <source>
        <dbReference type="ARBA" id="ARBA00023136"/>
    </source>
</evidence>
<dbReference type="InterPro" id="IPR027417">
    <property type="entry name" value="P-loop_NTPase"/>
</dbReference>
<dbReference type="Proteomes" id="UP001596037">
    <property type="component" value="Unassembled WGS sequence"/>
</dbReference>
<dbReference type="InterPro" id="IPR003439">
    <property type="entry name" value="ABC_transporter-like_ATP-bd"/>
</dbReference>
<evidence type="ECO:0000256" key="7">
    <source>
        <dbReference type="ARBA" id="ARBA00022989"/>
    </source>
</evidence>
<keyword evidence="12" id="KW-1185">Reference proteome</keyword>
<evidence type="ECO:0000313" key="11">
    <source>
        <dbReference type="EMBL" id="MFC5496031.1"/>
    </source>
</evidence>